<organism evidence="1 2">
    <name type="scientific">Ohessyouella blattaphilus</name>
    <dbReference type="NCBI Taxonomy" id="2949333"/>
    <lineage>
        <taxon>Bacteria</taxon>
        <taxon>Bacillati</taxon>
        <taxon>Bacillota</taxon>
        <taxon>Clostridia</taxon>
        <taxon>Lachnospirales</taxon>
        <taxon>Lachnospiraceae</taxon>
        <taxon>Ohessyouella</taxon>
    </lineage>
</organism>
<dbReference type="EMBL" id="JAMZFV010000001">
    <property type="protein sequence ID" value="MCP1108936.1"/>
    <property type="molecule type" value="Genomic_DNA"/>
</dbReference>
<dbReference type="Proteomes" id="UP001523565">
    <property type="component" value="Unassembled WGS sequence"/>
</dbReference>
<protein>
    <submittedName>
        <fullName evidence="1">DUF4317 domain-containing protein</fullName>
    </submittedName>
</protein>
<name>A0ABT1EEK5_9FIRM</name>
<evidence type="ECO:0000313" key="2">
    <source>
        <dbReference type="Proteomes" id="UP001523565"/>
    </source>
</evidence>
<accession>A0ABT1EEK5</accession>
<reference evidence="1 2" key="1">
    <citation type="journal article" date="2022" name="Genome Biol. Evol.">
        <title>Host diet, physiology and behaviors set the stage for Lachnospiraceae cladogenesis.</title>
        <authorList>
            <person name="Vera-Ponce De Leon A."/>
            <person name="Schneider M."/>
            <person name="Jahnes B.C."/>
            <person name="Sadowski V."/>
            <person name="Camuy-Velez L.A."/>
            <person name="Duan J."/>
            <person name="Sabree Z.L."/>
        </authorList>
    </citation>
    <scope>NUCLEOTIDE SEQUENCE [LARGE SCALE GENOMIC DNA]</scope>
    <source>
        <strain evidence="1 2">PAL227</strain>
    </source>
</reference>
<keyword evidence="2" id="KW-1185">Reference proteome</keyword>
<evidence type="ECO:0000313" key="1">
    <source>
        <dbReference type="EMBL" id="MCP1108936.1"/>
    </source>
</evidence>
<dbReference type="InterPro" id="IPR025466">
    <property type="entry name" value="DUF4317"/>
</dbReference>
<dbReference type="Pfam" id="PF14199">
    <property type="entry name" value="DUF4317"/>
    <property type="match status" value="1"/>
</dbReference>
<sequence>MNKKDILEVRKQLSKENCAITRICGCYVTHEKEKKLEFTKAFLSLGEEEIFKYLDILKKTMSGTLGKNLMVMDFSLEAEADGTPHHLLRELRKSKLQDDQLLSEFYDNIIASYEYPENYYIVLVHSNYDVPGKSSDGMEMFDASDEVYEHLIVAICPVNLSKAGLSYNALTNDIEERVRDWIVEAPMHGFVFPAFTDRSSDLHSTLYYSKKPDELNPDFIEGVLGATLPLTAKDQKNAFDALISDTLEDECDFDTVKTLHENIIQLVEEAKENPDPVVLSKPEIKNLLAKSGADSEKLETFDNEFTDIVGEQERLMANNLTSTRSFEVKTPDVVVKVNPKRTDLVRTEEIDGRKCLVIEITDNLYVNGIDVNK</sequence>
<dbReference type="RefSeq" id="WP_262067841.1">
    <property type="nucleotide sequence ID" value="NZ_JAMXOC010000001.1"/>
</dbReference>
<comment type="caution">
    <text evidence="1">The sequence shown here is derived from an EMBL/GenBank/DDBJ whole genome shotgun (WGS) entry which is preliminary data.</text>
</comment>
<gene>
    <name evidence="1" type="ORF">NK118_01560</name>
</gene>
<proteinExistence type="predicted"/>